<gene>
    <name evidence="13" type="ORF">CJOHNSTONI_LOCUS3952</name>
</gene>
<keyword evidence="2" id="KW-0813">Transport</keyword>
<comment type="subcellular location">
    <subcellularLocation>
        <location evidence="1">Membrane</location>
    </subcellularLocation>
</comment>
<dbReference type="SMART" id="SM00228">
    <property type="entry name" value="PDZ"/>
    <property type="match status" value="1"/>
</dbReference>
<dbReference type="SMART" id="SM00109">
    <property type="entry name" value="C1"/>
    <property type="match status" value="1"/>
</dbReference>
<evidence type="ECO:0000259" key="11">
    <source>
        <dbReference type="PROSITE" id="PS50106"/>
    </source>
</evidence>
<dbReference type="GO" id="GO:1990456">
    <property type="term" value="P:mitochondrion-endoplasmic reticulum membrane tethering"/>
    <property type="evidence" value="ECO:0007669"/>
    <property type="project" value="InterPro"/>
</dbReference>
<dbReference type="InterPro" id="IPR058801">
    <property type="entry name" value="PDZD8_N"/>
</dbReference>
<comment type="caution">
    <text evidence="13">The sequence shown here is derived from an EMBL/GenBank/DDBJ whole genome shotgun (WGS) entry which is preliminary data.</text>
</comment>
<feature type="region of interest" description="Disordered" evidence="8">
    <location>
        <begin position="660"/>
        <end position="704"/>
    </location>
</feature>
<dbReference type="CDD" id="cd21674">
    <property type="entry name" value="SMP_PDZD8"/>
    <property type="match status" value="1"/>
</dbReference>
<feature type="domain" description="PDZ" evidence="11">
    <location>
        <begin position="326"/>
        <end position="409"/>
    </location>
</feature>
<dbReference type="PANTHER" id="PTHR21519">
    <property type="entry name" value="PDZ DOMAIN-CONTAINING PROTEIN 8"/>
    <property type="match status" value="1"/>
</dbReference>
<keyword evidence="9" id="KW-0812">Transmembrane</keyword>
<dbReference type="GO" id="GO:0005739">
    <property type="term" value="C:mitochondrion"/>
    <property type="evidence" value="ECO:0007669"/>
    <property type="project" value="GOC"/>
</dbReference>
<dbReference type="PANTHER" id="PTHR21519:SF1">
    <property type="entry name" value="PDZ DOMAIN-CONTAINING PROTEIN 8"/>
    <property type="match status" value="1"/>
</dbReference>
<dbReference type="Gene3D" id="3.30.60.20">
    <property type="match status" value="1"/>
</dbReference>
<evidence type="ECO:0000256" key="9">
    <source>
        <dbReference type="SAM" id="Phobius"/>
    </source>
</evidence>
<dbReference type="GO" id="GO:0016020">
    <property type="term" value="C:membrane"/>
    <property type="evidence" value="ECO:0007669"/>
    <property type="project" value="UniProtKB-SubCell"/>
</dbReference>
<feature type="compositionally biased region" description="Basic residues" evidence="8">
    <location>
        <begin position="675"/>
        <end position="687"/>
    </location>
</feature>
<keyword evidence="3" id="KW-0479">Metal-binding</keyword>
<keyword evidence="4" id="KW-0862">Zinc</keyword>
<evidence type="ECO:0000313" key="13">
    <source>
        <dbReference type="EMBL" id="CAG9533753.1"/>
    </source>
</evidence>
<keyword evidence="7 9" id="KW-0472">Membrane</keyword>
<feature type="domain" description="Phorbol-ester/DAG-type" evidence="10">
    <location>
        <begin position="874"/>
        <end position="922"/>
    </location>
</feature>
<accession>A0A8J2PZG7</accession>
<dbReference type="Proteomes" id="UP000746747">
    <property type="component" value="Unassembled WGS sequence"/>
</dbReference>
<keyword evidence="5" id="KW-0445">Lipid transport</keyword>
<dbReference type="AlphaFoldDB" id="A0A8J2PZG7"/>
<dbReference type="GO" id="GO:0008289">
    <property type="term" value="F:lipid binding"/>
    <property type="evidence" value="ECO:0007669"/>
    <property type="project" value="UniProtKB-KW"/>
</dbReference>
<dbReference type="InterPro" id="IPR036034">
    <property type="entry name" value="PDZ_sf"/>
</dbReference>
<dbReference type="PROSITE" id="PS00479">
    <property type="entry name" value="ZF_DAG_PE_1"/>
    <property type="match status" value="1"/>
</dbReference>
<sequence>MLEFLWGVVVGAVLILFVIYVLLFNPFGEISPHGVFVDQFQPLRIPEELRQFLKEGDNEGRVFQWESCFNLSLILHFLFQEHKDTRRLRRWIHKKMQLELSDLTTRNTAGRLIQDIRIRDLSIGSQSPVIKSIRVEDYELLQDENFKTLKLLVDIDYSGGFQCSVDVIMLFGRFTQLSIKLTRLSGKIRLKLTREPFTHWVFAFVDMPTLEFQIDSQWQGKQVKHLIPFITQKFRRMIQRKHVWPNYKIRYRPLFPNPLYQPSPSISAFEYIKTTGLLEVTVLRCTRLNTALVSDENSEVFCVVSVDRRPIMQDAGRNSTRCITVLLNFSRHSISESIGLTFSKLISNAGVRSVQVSTVESFSSAERCGFKAGDVVLAVNNVPITSERQLNKLLSGTSSELNVLVDRMIYEKGNTSLSTLNNDGDDSASLGDFDEISVSEIFENVENRSRQVKVLEKDSRRRSRSATAVSSNITSNDFAVNVLKIKRMFALYTDGKFVDFSKVSKPSDLMKMAETETDRDCVVRKRARFRRARSEAEITETDYPDREKLKPLSTSSLENLSYYAHKGAKTTLANMTEDCVMISKEKDGSVGSLNADISAENSAKDFQRSPSRRKRFQARVAEMAAAGKARMSDFWYRHKDGGSGAEGVVDDALLSQHGIGMMLPRTSPPISGLERRKRSPLLKKKRSIPTQNNGRGDACDFGGTPKTLTTKSLETSEDVLWNQSLHFELNEDTCKYLNVIVRAKPLTIKTTNVTISQDSQVEKDSSQMLGYASIYIPQVLDDCQLTLSNSHQELFILQPPLWTAARRPLTRKAAEESRRAGFDERLCYGDIVLGFRYFPSGLPADVQNRSNVENAGCVTQTSRRDSSETSSETRHNFETILLRGTTICSVCQGKVWLKMASHCTGCLLICHNKCLPKVETSCSQHPPIDDSVYEYMLLLKYLIESEERLLSRRRRIAVKVSERLSSTWKSVGRKRASFHPLKETDGTIEQKIPIIQIGTDEVVPVERAIPDVFSMLKLSENLYQMMYQPGNAYNEQIINAAKVAGKHMFSNLDPIKRKAKINEDMEKIRSIIHQTTIERLNVMKNMKDIQSSGSLNFAVLEDRLQALAVLMLHYCAALQNCIDLEESCECQYQSKDIIVAAQDSRNTNSIPRSEESGGVSGEFVADSCSKF</sequence>
<evidence type="ECO:0000256" key="7">
    <source>
        <dbReference type="ARBA" id="ARBA00023136"/>
    </source>
</evidence>
<evidence type="ECO:0000256" key="3">
    <source>
        <dbReference type="ARBA" id="ARBA00022723"/>
    </source>
</evidence>
<dbReference type="Pfam" id="PF26547">
    <property type="entry name" value="PDZD8_N"/>
    <property type="match status" value="1"/>
</dbReference>
<keyword evidence="14" id="KW-1185">Reference proteome</keyword>
<evidence type="ECO:0000256" key="6">
    <source>
        <dbReference type="ARBA" id="ARBA00023121"/>
    </source>
</evidence>
<evidence type="ECO:0000256" key="8">
    <source>
        <dbReference type="SAM" id="MobiDB-lite"/>
    </source>
</evidence>
<dbReference type="InterPro" id="IPR001478">
    <property type="entry name" value="PDZ"/>
</dbReference>
<feature type="domain" description="SMP-LTD" evidence="12">
    <location>
        <begin position="59"/>
        <end position="253"/>
    </location>
</feature>
<dbReference type="GO" id="GO:0051560">
    <property type="term" value="P:mitochondrial calcium ion homeostasis"/>
    <property type="evidence" value="ECO:0007669"/>
    <property type="project" value="InterPro"/>
</dbReference>
<evidence type="ECO:0000256" key="1">
    <source>
        <dbReference type="ARBA" id="ARBA00004370"/>
    </source>
</evidence>
<dbReference type="InterPro" id="IPR039275">
    <property type="entry name" value="PDZD8"/>
</dbReference>
<dbReference type="InterPro" id="IPR031468">
    <property type="entry name" value="SMP_LBD"/>
</dbReference>
<evidence type="ECO:0000256" key="5">
    <source>
        <dbReference type="ARBA" id="ARBA00023055"/>
    </source>
</evidence>
<evidence type="ECO:0000259" key="12">
    <source>
        <dbReference type="PROSITE" id="PS51847"/>
    </source>
</evidence>
<evidence type="ECO:0000256" key="4">
    <source>
        <dbReference type="ARBA" id="ARBA00022833"/>
    </source>
</evidence>
<dbReference type="PROSITE" id="PS50106">
    <property type="entry name" value="PDZ"/>
    <property type="match status" value="1"/>
</dbReference>
<dbReference type="Gene3D" id="2.30.42.10">
    <property type="match status" value="1"/>
</dbReference>
<proteinExistence type="predicted"/>
<feature type="region of interest" description="Disordered" evidence="8">
    <location>
        <begin position="1147"/>
        <end position="1171"/>
    </location>
</feature>
<keyword evidence="6" id="KW-0446">Lipid-binding</keyword>
<dbReference type="PROSITE" id="PS51847">
    <property type="entry name" value="SMP"/>
    <property type="match status" value="1"/>
</dbReference>
<dbReference type="SUPFAM" id="SSF57889">
    <property type="entry name" value="Cysteine-rich domain"/>
    <property type="match status" value="1"/>
</dbReference>
<dbReference type="OrthoDB" id="10004596at2759"/>
<dbReference type="GO" id="GO:0006869">
    <property type="term" value="P:lipid transport"/>
    <property type="evidence" value="ECO:0007669"/>
    <property type="project" value="UniProtKB-KW"/>
</dbReference>
<evidence type="ECO:0000259" key="10">
    <source>
        <dbReference type="PROSITE" id="PS50081"/>
    </source>
</evidence>
<keyword evidence="9" id="KW-1133">Transmembrane helix</keyword>
<reference evidence="13" key="1">
    <citation type="submission" date="2021-09" db="EMBL/GenBank/DDBJ databases">
        <authorList>
            <consortium name="Pathogen Informatics"/>
        </authorList>
    </citation>
    <scope>NUCLEOTIDE SEQUENCE</scope>
</reference>
<organism evidence="13 14">
    <name type="scientific">Cercopithifilaria johnstoni</name>
    <dbReference type="NCBI Taxonomy" id="2874296"/>
    <lineage>
        <taxon>Eukaryota</taxon>
        <taxon>Metazoa</taxon>
        <taxon>Ecdysozoa</taxon>
        <taxon>Nematoda</taxon>
        <taxon>Chromadorea</taxon>
        <taxon>Rhabditida</taxon>
        <taxon>Spirurina</taxon>
        <taxon>Spiruromorpha</taxon>
        <taxon>Filarioidea</taxon>
        <taxon>Onchocercidae</taxon>
        <taxon>Cercopithifilaria</taxon>
    </lineage>
</organism>
<dbReference type="Pfam" id="PF17820">
    <property type="entry name" value="PDZ_6"/>
    <property type="match status" value="1"/>
</dbReference>
<evidence type="ECO:0000256" key="2">
    <source>
        <dbReference type="ARBA" id="ARBA00022448"/>
    </source>
</evidence>
<feature type="transmembrane region" description="Helical" evidence="9">
    <location>
        <begin position="5"/>
        <end position="23"/>
    </location>
</feature>
<dbReference type="SUPFAM" id="SSF50156">
    <property type="entry name" value="PDZ domain-like"/>
    <property type="match status" value="1"/>
</dbReference>
<dbReference type="GO" id="GO:0044233">
    <property type="term" value="C:mitochondria-associated endoplasmic reticulum membrane contact site"/>
    <property type="evidence" value="ECO:0007669"/>
    <property type="project" value="InterPro"/>
</dbReference>
<dbReference type="EMBL" id="CAKAEH010001264">
    <property type="protein sequence ID" value="CAG9533753.1"/>
    <property type="molecule type" value="Genomic_DNA"/>
</dbReference>
<name>A0A8J2PZG7_9BILA</name>
<evidence type="ECO:0000313" key="14">
    <source>
        <dbReference type="Proteomes" id="UP000746747"/>
    </source>
</evidence>
<dbReference type="GO" id="GO:0046872">
    <property type="term" value="F:metal ion binding"/>
    <property type="evidence" value="ECO:0007669"/>
    <property type="project" value="UniProtKB-KW"/>
</dbReference>
<dbReference type="InterPro" id="IPR041489">
    <property type="entry name" value="PDZ_6"/>
</dbReference>
<evidence type="ECO:0008006" key="15">
    <source>
        <dbReference type="Google" id="ProtNLM"/>
    </source>
</evidence>
<dbReference type="PROSITE" id="PS50081">
    <property type="entry name" value="ZF_DAG_PE_2"/>
    <property type="match status" value="1"/>
</dbReference>
<dbReference type="InterPro" id="IPR046349">
    <property type="entry name" value="C1-like_sf"/>
</dbReference>
<dbReference type="InterPro" id="IPR002219">
    <property type="entry name" value="PKC_DAG/PE"/>
</dbReference>
<protein>
    <recommendedName>
        <fullName evidence="15">PDZ domain-containing protein 8</fullName>
    </recommendedName>
</protein>